<accession>A0AA43QHC7</accession>
<keyword evidence="1" id="KW-0808">Transferase</keyword>
<evidence type="ECO:0000256" key="1">
    <source>
        <dbReference type="ARBA" id="ARBA00022679"/>
    </source>
</evidence>
<dbReference type="Proteomes" id="UP001161017">
    <property type="component" value="Unassembled WGS sequence"/>
</dbReference>
<proteinExistence type="predicted"/>
<dbReference type="InterPro" id="IPR023213">
    <property type="entry name" value="CAT-like_dom_sf"/>
</dbReference>
<dbReference type="PANTHER" id="PTHR31642:SF310">
    <property type="entry name" value="FATTY ALCOHOL:CAFFEOYL-COA ACYLTRANSFERASE"/>
    <property type="match status" value="1"/>
</dbReference>
<reference evidence="2" key="1">
    <citation type="journal article" date="2023" name="Genome Biol. Evol.">
        <title>First Whole Genome Sequence and Flow Cytometry Genome Size Data for the Lichen-Forming Fungus Ramalina farinacea (Ascomycota).</title>
        <authorList>
            <person name="Llewellyn T."/>
            <person name="Mian S."/>
            <person name="Hill R."/>
            <person name="Leitch I.J."/>
            <person name="Gaya E."/>
        </authorList>
    </citation>
    <scope>NUCLEOTIDE SEQUENCE</scope>
    <source>
        <strain evidence="2">LIQ254RAFAR</strain>
    </source>
</reference>
<name>A0AA43QHC7_9LECA</name>
<sequence>MILKRTYSVVYQLSEKTTTPQSFVGSLYLDAVARPPVFAPFYDIPSVLPRINSTVGNLAQLAALYHDPVYPQTTPSRTKLRFHQYRNFVVSISHKIDRATYQESFAAFTAYAKESATLGAVLNYGSQPISPNAVQASQNTPLNLTYVNQDCDLVPDMNCLALTKSRVKGVQVTLEWPSPSNDAHAVHMMKQLGNSIRIPSIKHGADVLYVFMNDAYDGQDVLSGYGAGSLLKLQQIANDHDPQGVFQRLQNGARRTLLDFSVIRRAAQAMAPSQRYYCSTMDSMLPPLIQNWVLCFPCDTSKLDRISSILQTAFRNTILQRPYLAGRLSRETAGSKVGRFKLDCQEEDARVHNRLSINDLREKPELWRYSYEELRQLGMPVAQLSPTLLAPPGGNERLKSYPFAAQANFIAGGCLLHVCLNHSFVDGLGGCMIVESWAQNCKSLQEGTIPRPQQLQTLAVESSQAEDAMKPLQISLPNVLQDGSAPNAQELERIKDDPIPWQLLGLQKPVAEPSNAWGLPSEKVRVSAIFAASPEAIRRLMTETYECSGAQVRGQEASPSISSFDAIATLIWRCVMRARYSDLEGAAKSCSRLRVPINLRRTLDIAPDYPGNVLLNCLTETAMDILMGKANQGQIARKFRSSLHFTRDLNHVMDAIKLSFALPDIALRRPLFSDATGKDLVLTSWQDLTYYKHDWGPMFGSSHNVEFFRIPHGSLRGICALQPRRANQMVEIMINLEEAQMDRLKHDTDFSEYFHLVSA</sequence>
<dbReference type="AlphaFoldDB" id="A0AA43QHC7"/>
<dbReference type="EMBL" id="JAPUFD010000003">
    <property type="protein sequence ID" value="MDI1486568.1"/>
    <property type="molecule type" value="Genomic_DNA"/>
</dbReference>
<dbReference type="InterPro" id="IPR050317">
    <property type="entry name" value="Plant_Fungal_Acyltransferase"/>
</dbReference>
<comment type="caution">
    <text evidence="2">The sequence shown here is derived from an EMBL/GenBank/DDBJ whole genome shotgun (WGS) entry which is preliminary data.</text>
</comment>
<dbReference type="GO" id="GO:0016747">
    <property type="term" value="F:acyltransferase activity, transferring groups other than amino-acyl groups"/>
    <property type="evidence" value="ECO:0007669"/>
    <property type="project" value="TreeGrafter"/>
</dbReference>
<dbReference type="PANTHER" id="PTHR31642">
    <property type="entry name" value="TRICHOTHECENE 3-O-ACETYLTRANSFERASE"/>
    <property type="match status" value="1"/>
</dbReference>
<organism evidence="2 3">
    <name type="scientific">Ramalina farinacea</name>
    <dbReference type="NCBI Taxonomy" id="258253"/>
    <lineage>
        <taxon>Eukaryota</taxon>
        <taxon>Fungi</taxon>
        <taxon>Dikarya</taxon>
        <taxon>Ascomycota</taxon>
        <taxon>Pezizomycotina</taxon>
        <taxon>Lecanoromycetes</taxon>
        <taxon>OSLEUM clade</taxon>
        <taxon>Lecanoromycetidae</taxon>
        <taxon>Lecanorales</taxon>
        <taxon>Lecanorineae</taxon>
        <taxon>Ramalinaceae</taxon>
        <taxon>Ramalina</taxon>
    </lineage>
</organism>
<protein>
    <submittedName>
        <fullName evidence="2">Uncharacterized protein</fullName>
    </submittedName>
</protein>
<keyword evidence="3" id="KW-1185">Reference proteome</keyword>
<evidence type="ECO:0000313" key="2">
    <source>
        <dbReference type="EMBL" id="MDI1486568.1"/>
    </source>
</evidence>
<evidence type="ECO:0000313" key="3">
    <source>
        <dbReference type="Proteomes" id="UP001161017"/>
    </source>
</evidence>
<gene>
    <name evidence="2" type="ORF">OHK93_005799</name>
</gene>
<dbReference type="Pfam" id="PF02458">
    <property type="entry name" value="Transferase"/>
    <property type="match status" value="1"/>
</dbReference>
<dbReference type="Gene3D" id="3.30.559.10">
    <property type="entry name" value="Chloramphenicol acetyltransferase-like domain"/>
    <property type="match status" value="2"/>
</dbReference>